<gene>
    <name evidence="2" type="ORF">AsAng_0030870</name>
</gene>
<evidence type="ECO:0000313" key="3">
    <source>
        <dbReference type="Proteomes" id="UP001060919"/>
    </source>
</evidence>
<accession>A0A916DT70</accession>
<evidence type="ECO:0000313" key="2">
    <source>
        <dbReference type="EMBL" id="BDS12366.1"/>
    </source>
</evidence>
<dbReference type="EMBL" id="AP026867">
    <property type="protein sequence ID" value="BDS12366.1"/>
    <property type="molecule type" value="Genomic_DNA"/>
</dbReference>
<organism evidence="2 3">
    <name type="scientific">Aureispira anguillae</name>
    <dbReference type="NCBI Taxonomy" id="2864201"/>
    <lineage>
        <taxon>Bacteria</taxon>
        <taxon>Pseudomonadati</taxon>
        <taxon>Bacteroidota</taxon>
        <taxon>Saprospiria</taxon>
        <taxon>Saprospirales</taxon>
        <taxon>Saprospiraceae</taxon>
        <taxon>Aureispira</taxon>
    </lineage>
</organism>
<dbReference type="KEGG" id="aup:AsAng_0030870"/>
<dbReference type="AlphaFoldDB" id="A0A916DT70"/>
<reference evidence="2" key="1">
    <citation type="submission" date="2022-09" db="EMBL/GenBank/DDBJ databases">
        <title>Aureispira anguillicida sp. nov., isolated from Leptocephalus of Japanese eel Anguilla japonica.</title>
        <authorList>
            <person name="Yuasa K."/>
            <person name="Mekata T."/>
            <person name="Ikunari K."/>
        </authorList>
    </citation>
    <scope>NUCLEOTIDE SEQUENCE</scope>
    <source>
        <strain evidence="2">EL160426</strain>
    </source>
</reference>
<name>A0A916DT70_9BACT</name>
<dbReference type="RefSeq" id="WP_264793440.1">
    <property type="nucleotide sequence ID" value="NZ_AP026867.1"/>
</dbReference>
<proteinExistence type="predicted"/>
<evidence type="ECO:0000256" key="1">
    <source>
        <dbReference type="SAM" id="MobiDB-lite"/>
    </source>
</evidence>
<feature type="region of interest" description="Disordered" evidence="1">
    <location>
        <begin position="226"/>
        <end position="247"/>
    </location>
</feature>
<dbReference type="Proteomes" id="UP001060919">
    <property type="component" value="Chromosome"/>
</dbReference>
<keyword evidence="3" id="KW-1185">Reference proteome</keyword>
<sequence>MELSTKFHQFSIYDLLDRNQTLEKVYDLMEIYQKKWRRSHKRGGMVSSVHDVLQAILSLMPRTMEAMKTEQSNVFDLAVQEQQFFCFANNEYLATMVNKQAARPLLQISGRTVRSCIQKLLAAKILVKKVNFLATGKDYPKPMHEHPAGRGKFKLILNSEVLVWGQTEANSSLDAPNLDNALPLDSADNTTSFPQMTILDNIDTLKQYNRTPTGSVNKASANAELKHSTNSGAEQGSKSISNSNANNLPRNFTQKVFIPSTNKEEFLTRQLFEQARAGLWNGKNFNVAQTQQAVDLLRSHLRLTEDYVRLFRKQKLEQFKDSAYYKGLAKNPKHQWKMLNDWFAKKLPNVELSALRIVAEALQKQRENALKNDYMDKIFAPTQYFISKHWERALDYSKADFATIYTKFSPKNRSLSYYQMVMEQVNQAHTSALQAIQDGSTQYAINVTEKAWRKVRGMIAQAPPGVSQAQKNKLIQKFKDRLQPIFSNQLS</sequence>
<feature type="compositionally biased region" description="Polar residues" evidence="1">
    <location>
        <begin position="228"/>
        <end position="247"/>
    </location>
</feature>
<protein>
    <submittedName>
        <fullName evidence="2">Uncharacterized protein</fullName>
    </submittedName>
</protein>